<proteinExistence type="predicted"/>
<evidence type="ECO:0000313" key="3">
    <source>
        <dbReference type="Proteomes" id="UP001212803"/>
    </source>
</evidence>
<organism evidence="2 3">
    <name type="scientific">Tepidiforma flava</name>
    <dbReference type="NCBI Taxonomy" id="3004094"/>
    <lineage>
        <taxon>Bacteria</taxon>
        <taxon>Bacillati</taxon>
        <taxon>Chloroflexota</taxon>
        <taxon>Tepidiformia</taxon>
        <taxon>Tepidiformales</taxon>
        <taxon>Tepidiformaceae</taxon>
        <taxon>Tepidiforma</taxon>
    </lineage>
</organism>
<name>A0ABY7M7E7_9CHLR</name>
<protein>
    <submittedName>
        <fullName evidence="2">Uncharacterized protein</fullName>
    </submittedName>
</protein>
<keyword evidence="1" id="KW-1133">Transmembrane helix</keyword>
<keyword evidence="1" id="KW-0472">Membrane</keyword>
<feature type="transmembrane region" description="Helical" evidence="1">
    <location>
        <begin position="83"/>
        <end position="104"/>
    </location>
</feature>
<sequence>MNYRLLWAGAISGLALHLAGLGWDVYRHSRDVTLAQREDVLSLANPSHLMIVAGTAIMAACLLGIAVTWMNERRFGGEGAFGGLLRGAGLPAVGIAAAGSIWLASRADSSGHVHDASHSHGPQQAIVLDLPLARAVGNETAARFVASSGGHTHASAGSFGADAAMGEGSAHHHHAEVPVTAEQLEAAAAFVARLRTAIAPYEDIRRAMADGYLQITQDLPGIAAHFIRLDYRNDGREMDPERPEVLLYTKRLDGTWRLVGAMFLAEGVTEEPPSYFGPLDAWHYHENLCFVGSGVRTVASREQCPGAFTARTPWQLHVWTVPTAGGVFAHDMPEIDPGAFPGAVLPAAQELRAQAR</sequence>
<accession>A0ABY7M7E7</accession>
<dbReference type="Proteomes" id="UP001212803">
    <property type="component" value="Chromosome"/>
</dbReference>
<feature type="transmembrane region" description="Helical" evidence="1">
    <location>
        <begin position="48"/>
        <end position="71"/>
    </location>
</feature>
<dbReference type="RefSeq" id="WP_270056221.1">
    <property type="nucleotide sequence ID" value="NZ_CP115149.1"/>
</dbReference>
<reference evidence="2 3" key="1">
    <citation type="journal article" date="2023" name="ISME J.">
        <title>Thermophilic Dehalococcoidia with unusual traits shed light on an unexpected past.</title>
        <authorList>
            <person name="Palmer M."/>
            <person name="Covington J.K."/>
            <person name="Zhou E.M."/>
            <person name="Thomas S.C."/>
            <person name="Habib N."/>
            <person name="Seymour C.O."/>
            <person name="Lai D."/>
            <person name="Johnston J."/>
            <person name="Hashimi A."/>
            <person name="Jiao J.Y."/>
            <person name="Muok A.R."/>
            <person name="Liu L."/>
            <person name="Xian W.D."/>
            <person name="Zhi X.Y."/>
            <person name="Li M.M."/>
            <person name="Silva L.P."/>
            <person name="Bowen B.P."/>
            <person name="Louie K."/>
            <person name="Briegel A."/>
            <person name="Pett-Ridge J."/>
            <person name="Weber P.K."/>
            <person name="Tocheva E.I."/>
            <person name="Woyke T."/>
            <person name="Northen T.R."/>
            <person name="Mayali X."/>
            <person name="Li W.J."/>
            <person name="Hedlund B.P."/>
        </authorList>
    </citation>
    <scope>NUCLEOTIDE SEQUENCE [LARGE SCALE GENOMIC DNA]</scope>
    <source>
        <strain evidence="2 3">YIM 72310</strain>
    </source>
</reference>
<evidence type="ECO:0000256" key="1">
    <source>
        <dbReference type="SAM" id="Phobius"/>
    </source>
</evidence>
<dbReference type="EMBL" id="CP115149">
    <property type="protein sequence ID" value="WBL35696.1"/>
    <property type="molecule type" value="Genomic_DNA"/>
</dbReference>
<evidence type="ECO:0000313" key="2">
    <source>
        <dbReference type="EMBL" id="WBL35696.1"/>
    </source>
</evidence>
<keyword evidence="3" id="KW-1185">Reference proteome</keyword>
<gene>
    <name evidence="2" type="ORF">O0235_13075</name>
</gene>
<keyword evidence="1" id="KW-0812">Transmembrane</keyword>